<dbReference type="EMBL" id="CM029051">
    <property type="protein sequence ID" value="KAG2562676.1"/>
    <property type="molecule type" value="Genomic_DNA"/>
</dbReference>
<dbReference type="PANTHER" id="PTHR36617:SF17">
    <property type="entry name" value="OS01G0114800 PROTEIN"/>
    <property type="match status" value="1"/>
</dbReference>
<dbReference type="InterPro" id="IPR026960">
    <property type="entry name" value="RVT-Znf"/>
</dbReference>
<dbReference type="Proteomes" id="UP000823388">
    <property type="component" value="Chromosome 8K"/>
</dbReference>
<evidence type="ECO:0000313" key="2">
    <source>
        <dbReference type="EMBL" id="KAG2562676.1"/>
    </source>
</evidence>
<evidence type="ECO:0000259" key="1">
    <source>
        <dbReference type="Pfam" id="PF13966"/>
    </source>
</evidence>
<protein>
    <recommendedName>
        <fullName evidence="1">Reverse transcriptase zinc-binding domain-containing protein</fullName>
    </recommendedName>
</protein>
<gene>
    <name evidence="2" type="ORF">PVAP13_8KG399450</name>
</gene>
<dbReference type="AlphaFoldDB" id="A0A8T0PUR5"/>
<comment type="caution">
    <text evidence="2">The sequence shown here is derived from an EMBL/GenBank/DDBJ whole genome shotgun (WGS) entry which is preliminary data.</text>
</comment>
<reference evidence="2" key="1">
    <citation type="submission" date="2020-05" db="EMBL/GenBank/DDBJ databases">
        <title>WGS assembly of Panicum virgatum.</title>
        <authorList>
            <person name="Lovell J.T."/>
            <person name="Jenkins J."/>
            <person name="Shu S."/>
            <person name="Juenger T.E."/>
            <person name="Schmutz J."/>
        </authorList>
    </citation>
    <scope>NUCLEOTIDE SEQUENCE</scope>
    <source>
        <strain evidence="2">AP13</strain>
    </source>
</reference>
<organism evidence="2 3">
    <name type="scientific">Panicum virgatum</name>
    <name type="common">Blackwell switchgrass</name>
    <dbReference type="NCBI Taxonomy" id="38727"/>
    <lineage>
        <taxon>Eukaryota</taxon>
        <taxon>Viridiplantae</taxon>
        <taxon>Streptophyta</taxon>
        <taxon>Embryophyta</taxon>
        <taxon>Tracheophyta</taxon>
        <taxon>Spermatophyta</taxon>
        <taxon>Magnoliopsida</taxon>
        <taxon>Liliopsida</taxon>
        <taxon>Poales</taxon>
        <taxon>Poaceae</taxon>
        <taxon>PACMAD clade</taxon>
        <taxon>Panicoideae</taxon>
        <taxon>Panicodae</taxon>
        <taxon>Paniceae</taxon>
        <taxon>Panicinae</taxon>
        <taxon>Panicum</taxon>
        <taxon>Panicum sect. Hiantes</taxon>
    </lineage>
</organism>
<accession>A0A8T0PUR5</accession>
<sequence>MLIYLVLARDLPVGTLQAIDKIRRGFLWRGRKDTRGGHCLIAWPRVTRSPELGGLGISNLQKLGWALRLRWLWLQKTEPEKPWTFFPVHSSPQVKAFFAAAIISEVGNGKNTYFWTDRWLDGQSLQKSFPNLFRVVAARARKRKVFEALNNRTWVSDIRGALTVQVLIEYIHLWELLSNIELQPDVEDTHIWQFSTTGQYTSKSAYEALFIGAIQFGPWERIWRSWAPSKCKFFLWTAAHKKCWTADRLARKGLQHPAACPLCDQAQETIDHLLVSCVFARQV</sequence>
<dbReference type="PANTHER" id="PTHR36617">
    <property type="entry name" value="PROTEIN, PUTATIVE-RELATED"/>
    <property type="match status" value="1"/>
</dbReference>
<name>A0A8T0PUR5_PANVG</name>
<evidence type="ECO:0000313" key="3">
    <source>
        <dbReference type="Proteomes" id="UP000823388"/>
    </source>
</evidence>
<proteinExistence type="predicted"/>
<keyword evidence="3" id="KW-1185">Reference proteome</keyword>
<feature type="domain" description="Reverse transcriptase zinc-binding" evidence="1">
    <location>
        <begin position="200"/>
        <end position="283"/>
    </location>
</feature>
<dbReference type="Pfam" id="PF13966">
    <property type="entry name" value="zf-RVT"/>
    <property type="match status" value="1"/>
</dbReference>